<accession>A0A075B1F1</accession>
<evidence type="ECO:0000313" key="4">
    <source>
        <dbReference type="Proteomes" id="UP000281549"/>
    </source>
</evidence>
<reference evidence="2" key="3">
    <citation type="submission" date="2018-08" db="EMBL/GenBank/DDBJ databases">
        <title>Leveraging single-cell genomics to expand the Fungal Tree of Life.</title>
        <authorList>
            <consortium name="DOE Joint Genome Institute"/>
            <person name="Ahrendt S.R."/>
            <person name="Quandt C.A."/>
            <person name="Ciobanu D."/>
            <person name="Clum A."/>
            <person name="Salamov A."/>
            <person name="Andreopoulos B."/>
            <person name="Cheng J.-F."/>
            <person name="Woyke T."/>
            <person name="Pelin A."/>
            <person name="Henrissat B."/>
            <person name="Reynolds N."/>
            <person name="Benny G.L."/>
            <person name="Smith M.E."/>
            <person name="James T.Y."/>
            <person name="Grigoriev I.V."/>
        </authorList>
    </citation>
    <scope>NUCLEOTIDE SEQUENCE</scope>
    <source>
        <strain evidence="2">CSF55</strain>
    </source>
</reference>
<organism evidence="1 3">
    <name type="scientific">Rozella allomycis (strain CSF55)</name>
    <dbReference type="NCBI Taxonomy" id="988480"/>
    <lineage>
        <taxon>Eukaryota</taxon>
        <taxon>Fungi</taxon>
        <taxon>Fungi incertae sedis</taxon>
        <taxon>Cryptomycota</taxon>
        <taxon>Cryptomycota incertae sedis</taxon>
        <taxon>Rozella</taxon>
    </lineage>
</organism>
<evidence type="ECO:0000313" key="2">
    <source>
        <dbReference type="EMBL" id="RKP18674.1"/>
    </source>
</evidence>
<dbReference type="EMBL" id="ML005397">
    <property type="protein sequence ID" value="RKP18674.1"/>
    <property type="molecule type" value="Genomic_DNA"/>
</dbReference>
<keyword evidence="3" id="KW-1185">Reference proteome</keyword>
<sequence>MFLLMLEVYITLAGTEYEYQLVIILLFKYGQKNTKVTLSPITPYTKRKRFTAVELMEKLESVVFDFGNALKFTFKKNYYIATMTKMLLTKQSAIFVPVTVETGCIGGHAVMY</sequence>
<evidence type="ECO:0000313" key="3">
    <source>
        <dbReference type="Proteomes" id="UP000030755"/>
    </source>
</evidence>
<protein>
    <submittedName>
        <fullName evidence="1">Uncharacterized protein</fullName>
    </submittedName>
</protein>
<gene>
    <name evidence="1" type="ORF">O9G_002923</name>
    <name evidence="2" type="ORF">ROZALSC1DRAFT_29661</name>
</gene>
<proteinExistence type="predicted"/>
<dbReference type="Proteomes" id="UP000030755">
    <property type="component" value="Unassembled WGS sequence"/>
</dbReference>
<reference evidence="1 3" key="1">
    <citation type="journal article" date="2013" name="Curr. Biol.">
        <title>Shared signatures of parasitism and phylogenomics unite Cryptomycota and microsporidia.</title>
        <authorList>
            <person name="James T.Y."/>
            <person name="Pelin A."/>
            <person name="Bonen L."/>
            <person name="Ahrendt S."/>
            <person name="Sain D."/>
            <person name="Corradi N."/>
            <person name="Stajich J.E."/>
        </authorList>
    </citation>
    <scope>NUCLEOTIDE SEQUENCE [LARGE SCALE GENOMIC DNA]</scope>
    <source>
        <strain evidence="1 3">CSF55</strain>
        <strain evidence="1 3">CSF55</strain>
    </source>
</reference>
<dbReference type="HOGENOM" id="CLU_2147293_0_0_1"/>
<dbReference type="Proteomes" id="UP000281549">
    <property type="component" value="Unassembled WGS sequence"/>
</dbReference>
<evidence type="ECO:0000313" key="1">
    <source>
        <dbReference type="EMBL" id="EPZ36421.1"/>
    </source>
</evidence>
<reference evidence="4" key="2">
    <citation type="journal article" date="2018" name="Nat. Microbiol.">
        <title>Leveraging single-cell genomics to expand the fungal tree of life.</title>
        <authorList>
            <person name="Ahrendt S.R."/>
            <person name="Quandt C.A."/>
            <person name="Ciobanu D."/>
            <person name="Clum A."/>
            <person name="Salamov A."/>
            <person name="Andreopoulos B."/>
            <person name="Cheng J.F."/>
            <person name="Woyke T."/>
            <person name="Pelin A."/>
            <person name="Henrissat B."/>
            <person name="Reynolds N.K."/>
            <person name="Benny G.L."/>
            <person name="Smith M.E."/>
            <person name="James T.Y."/>
            <person name="Grigoriev I.V."/>
        </authorList>
    </citation>
    <scope>NUCLEOTIDE SEQUENCE [LARGE SCALE GENOMIC DNA]</scope>
    <source>
        <strain evidence="4">CSF55</strain>
    </source>
</reference>
<dbReference type="EMBL" id="KE560565">
    <property type="protein sequence ID" value="EPZ36421.1"/>
    <property type="molecule type" value="Genomic_DNA"/>
</dbReference>
<name>A0A075B1F1_ROZAC</name>
<dbReference type="AlphaFoldDB" id="A0A075B1F1"/>